<dbReference type="GO" id="GO:0005506">
    <property type="term" value="F:iron ion binding"/>
    <property type="evidence" value="ECO:0007669"/>
    <property type="project" value="InterPro"/>
</dbReference>
<evidence type="ECO:0000256" key="5">
    <source>
        <dbReference type="ARBA" id="ARBA00023004"/>
    </source>
</evidence>
<dbReference type="GO" id="GO:0020037">
    <property type="term" value="F:heme binding"/>
    <property type="evidence" value="ECO:0007669"/>
    <property type="project" value="InterPro"/>
</dbReference>
<dbReference type="PANTHER" id="PTHR24305">
    <property type="entry name" value="CYTOCHROME P450"/>
    <property type="match status" value="1"/>
</dbReference>
<dbReference type="Proteomes" id="UP000192927">
    <property type="component" value="Unassembled WGS sequence"/>
</dbReference>
<comment type="similarity">
    <text evidence="3">Belongs to the cytochrome P450 family.</text>
</comment>
<keyword evidence="5 10" id="KW-0408">Iron</keyword>
<evidence type="ECO:0000256" key="7">
    <source>
        <dbReference type="ARBA" id="ARBA00067672"/>
    </source>
</evidence>
<dbReference type="FunFam" id="1.10.630.10:FF:000076">
    <property type="entry name" value="Cytochrome P450 monooxygenase"/>
    <property type="match status" value="1"/>
</dbReference>
<organism evidence="12 13">
    <name type="scientific">Lasallia pustulata</name>
    <dbReference type="NCBI Taxonomy" id="136370"/>
    <lineage>
        <taxon>Eukaryota</taxon>
        <taxon>Fungi</taxon>
        <taxon>Dikarya</taxon>
        <taxon>Ascomycota</taxon>
        <taxon>Pezizomycotina</taxon>
        <taxon>Lecanoromycetes</taxon>
        <taxon>OSLEUM clade</taxon>
        <taxon>Umbilicariomycetidae</taxon>
        <taxon>Umbilicariales</taxon>
        <taxon>Umbilicariaceae</taxon>
        <taxon>Lasallia</taxon>
    </lineage>
</organism>
<reference evidence="13" key="1">
    <citation type="submission" date="2017-03" db="EMBL/GenBank/DDBJ databases">
        <authorList>
            <person name="Sharma R."/>
            <person name="Thines M."/>
        </authorList>
    </citation>
    <scope>NUCLEOTIDE SEQUENCE [LARGE SCALE GENOMIC DNA]</scope>
</reference>
<keyword evidence="6" id="KW-0843">Virulence</keyword>
<evidence type="ECO:0000256" key="2">
    <source>
        <dbReference type="ARBA" id="ARBA00004972"/>
    </source>
</evidence>
<dbReference type="Gene3D" id="1.10.630.10">
    <property type="entry name" value="Cytochrome P450"/>
    <property type="match status" value="1"/>
</dbReference>
<evidence type="ECO:0000256" key="9">
    <source>
        <dbReference type="ARBA" id="ARBA00079990"/>
    </source>
</evidence>
<dbReference type="CDD" id="cd11060">
    <property type="entry name" value="CYP57A1-like"/>
    <property type="match status" value="1"/>
</dbReference>
<dbReference type="InterPro" id="IPR001128">
    <property type="entry name" value="Cyt_P450"/>
</dbReference>
<keyword evidence="11" id="KW-0472">Membrane</keyword>
<comment type="pathway">
    <text evidence="2">Hormone biosynthesis.</text>
</comment>
<evidence type="ECO:0000256" key="3">
    <source>
        <dbReference type="ARBA" id="ARBA00010617"/>
    </source>
</evidence>
<evidence type="ECO:0000313" key="13">
    <source>
        <dbReference type="Proteomes" id="UP000192927"/>
    </source>
</evidence>
<evidence type="ECO:0000256" key="1">
    <source>
        <dbReference type="ARBA" id="ARBA00001971"/>
    </source>
</evidence>
<keyword evidence="11" id="KW-0812">Transmembrane</keyword>
<dbReference type="InterPro" id="IPR036396">
    <property type="entry name" value="Cyt_P450_sf"/>
</dbReference>
<dbReference type="AlphaFoldDB" id="A0A1W5CUP7"/>
<dbReference type="GO" id="GO:0016705">
    <property type="term" value="F:oxidoreductase activity, acting on paired donors, with incorporation or reduction of molecular oxygen"/>
    <property type="evidence" value="ECO:0007669"/>
    <property type="project" value="InterPro"/>
</dbReference>
<evidence type="ECO:0000313" key="12">
    <source>
        <dbReference type="EMBL" id="SLM34551.1"/>
    </source>
</evidence>
<sequence length="518" mass="57505">MAAEMAFPLAGPERASTGLRLSAIVVACAIAALVVSAVISAVRSYRRLQDFKGPTLACFSDLWIFKATLLGNLNQQTSAVLKQYGPLARIGPNHLVTEDVDLLRHMSAARSVYTRSDWYDGMKLDPNINNVISERNDQRHTALRAKMAAGYSGKENPGLEKSIDDRVQDLVNLIGRKYISTGTTLRTLDFAQVAQYFTMDVLTDVAFGAPFGYLNRDEDVHDYIKTIRSFMPVLELKTNHPVVNALMGSRLVKALLAPTAHDRTGMGKVMGVAKQAVQARYGPKKIQRDDMLGSFVRHGLTQQEAESESLLQIMAGADSTATAVRCIFLHLLTNPRVYSRLLAEILSAHRAGSISSPIRDAEAKQLPYLQACIKEGLRIWPPLTGLMTKRTPPAGDTFKDVFIPGNTDVSYSAWATHHNTRTFGEDAAVFRPERWLEARGEEAQRMERSVELVFGSGRYGCLGKNVAFVELNKVFVELIRRFDFSLVNPIAPMKTRCNGIFLQWDMFVRVTELDVYGG</sequence>
<dbReference type="SUPFAM" id="SSF48264">
    <property type="entry name" value="Cytochrome P450"/>
    <property type="match status" value="1"/>
</dbReference>
<name>A0A1W5CUP7_9LECA</name>
<dbReference type="GO" id="GO:0004497">
    <property type="term" value="F:monooxygenase activity"/>
    <property type="evidence" value="ECO:0007669"/>
    <property type="project" value="InterPro"/>
</dbReference>
<evidence type="ECO:0000256" key="8">
    <source>
        <dbReference type="ARBA" id="ARBA00068222"/>
    </source>
</evidence>
<keyword evidence="4 10" id="KW-0479">Metal-binding</keyword>
<evidence type="ECO:0000256" key="11">
    <source>
        <dbReference type="SAM" id="Phobius"/>
    </source>
</evidence>
<feature type="binding site" description="axial binding residue" evidence="10">
    <location>
        <position position="461"/>
    </location>
    <ligand>
        <name>heme</name>
        <dbReference type="ChEBI" id="CHEBI:30413"/>
    </ligand>
    <ligandPart>
        <name>Fe</name>
        <dbReference type="ChEBI" id="CHEBI:18248"/>
    </ligandPart>
</feature>
<dbReference type="EMBL" id="FWEW01000340">
    <property type="protein sequence ID" value="SLM34551.1"/>
    <property type="molecule type" value="Genomic_DNA"/>
</dbReference>
<evidence type="ECO:0000256" key="6">
    <source>
        <dbReference type="ARBA" id="ARBA00023026"/>
    </source>
</evidence>
<dbReference type="PRINTS" id="PR00465">
    <property type="entry name" value="EP450IV"/>
</dbReference>
<keyword evidence="11" id="KW-1133">Transmembrane helix</keyword>
<dbReference type="PANTHER" id="PTHR24305:SF168">
    <property type="entry name" value="P450, PUTATIVE (EUROFUNG)-RELATED"/>
    <property type="match status" value="1"/>
</dbReference>
<comment type="cofactor">
    <cofactor evidence="1 10">
        <name>heme</name>
        <dbReference type="ChEBI" id="CHEBI:30413"/>
    </cofactor>
</comment>
<accession>A0A1W5CUP7</accession>
<evidence type="ECO:0000256" key="10">
    <source>
        <dbReference type="PIRSR" id="PIRSR602403-1"/>
    </source>
</evidence>
<feature type="transmembrane region" description="Helical" evidence="11">
    <location>
        <begin position="20"/>
        <end position="42"/>
    </location>
</feature>
<dbReference type="InterPro" id="IPR050121">
    <property type="entry name" value="Cytochrome_P450_monoxygenase"/>
</dbReference>
<protein>
    <recommendedName>
        <fullName evidence="8">Cytochrome P450 monooxygenase ABA1</fullName>
    </recommendedName>
    <alternativeName>
        <fullName evidence="9">Abscisic acid biosynthesis protein 1</fullName>
    </alternativeName>
    <alternativeName>
        <fullName evidence="7">Cytochrome P450 monooxygenase aba1</fullName>
    </alternativeName>
</protein>
<keyword evidence="10" id="KW-0349">Heme</keyword>
<dbReference type="PRINTS" id="PR00385">
    <property type="entry name" value="P450"/>
</dbReference>
<evidence type="ECO:0000256" key="4">
    <source>
        <dbReference type="ARBA" id="ARBA00022723"/>
    </source>
</evidence>
<dbReference type="Pfam" id="PF00067">
    <property type="entry name" value="p450"/>
    <property type="match status" value="1"/>
</dbReference>
<keyword evidence="13" id="KW-1185">Reference proteome</keyword>
<dbReference type="InterPro" id="IPR002403">
    <property type="entry name" value="Cyt_P450_E_grp-IV"/>
</dbReference>
<proteinExistence type="inferred from homology"/>